<gene>
    <name evidence="1" type="ORF">CY34DRAFT_797618</name>
</gene>
<organism evidence="1 2">
    <name type="scientific">Suillus luteus UH-Slu-Lm8-n1</name>
    <dbReference type="NCBI Taxonomy" id="930992"/>
    <lineage>
        <taxon>Eukaryota</taxon>
        <taxon>Fungi</taxon>
        <taxon>Dikarya</taxon>
        <taxon>Basidiomycota</taxon>
        <taxon>Agaricomycotina</taxon>
        <taxon>Agaricomycetes</taxon>
        <taxon>Agaricomycetidae</taxon>
        <taxon>Boletales</taxon>
        <taxon>Suillineae</taxon>
        <taxon>Suillaceae</taxon>
        <taxon>Suillus</taxon>
    </lineage>
</organism>
<dbReference type="EMBL" id="KN835135">
    <property type="protein sequence ID" value="KIK48834.1"/>
    <property type="molecule type" value="Genomic_DNA"/>
</dbReference>
<dbReference type="HOGENOM" id="CLU_2851244_0_0_1"/>
<accession>A0A0D0BGP9</accession>
<dbReference type="InParanoid" id="A0A0D0BGP9"/>
<dbReference type="Proteomes" id="UP000054485">
    <property type="component" value="Unassembled WGS sequence"/>
</dbReference>
<keyword evidence="2" id="KW-1185">Reference proteome</keyword>
<name>A0A0D0BGP9_9AGAM</name>
<protein>
    <submittedName>
        <fullName evidence="1">Uncharacterized protein</fullName>
    </submittedName>
</protein>
<evidence type="ECO:0000313" key="1">
    <source>
        <dbReference type="EMBL" id="KIK48834.1"/>
    </source>
</evidence>
<proteinExistence type="predicted"/>
<sequence length="65" mass="7337">MRERAKVGYPLEGQDLMLTIRQVRTVGPKEKTALRTLAFIRAGCMCNPRSRETGQQHEGGICGYR</sequence>
<reference evidence="1 2" key="1">
    <citation type="submission" date="2014-04" db="EMBL/GenBank/DDBJ databases">
        <authorList>
            <consortium name="DOE Joint Genome Institute"/>
            <person name="Kuo A."/>
            <person name="Ruytinx J."/>
            <person name="Rineau F."/>
            <person name="Colpaert J."/>
            <person name="Kohler A."/>
            <person name="Nagy L.G."/>
            <person name="Floudas D."/>
            <person name="Copeland A."/>
            <person name="Barry K.W."/>
            <person name="Cichocki N."/>
            <person name="Veneault-Fourrey C."/>
            <person name="LaButti K."/>
            <person name="Lindquist E.A."/>
            <person name="Lipzen A."/>
            <person name="Lundell T."/>
            <person name="Morin E."/>
            <person name="Murat C."/>
            <person name="Sun H."/>
            <person name="Tunlid A."/>
            <person name="Henrissat B."/>
            <person name="Grigoriev I.V."/>
            <person name="Hibbett D.S."/>
            <person name="Martin F."/>
            <person name="Nordberg H.P."/>
            <person name="Cantor M.N."/>
            <person name="Hua S.X."/>
        </authorList>
    </citation>
    <scope>NUCLEOTIDE SEQUENCE [LARGE SCALE GENOMIC DNA]</scope>
    <source>
        <strain evidence="1 2">UH-Slu-Lm8-n1</strain>
    </source>
</reference>
<dbReference type="AlphaFoldDB" id="A0A0D0BGP9"/>
<evidence type="ECO:0000313" key="2">
    <source>
        <dbReference type="Proteomes" id="UP000054485"/>
    </source>
</evidence>
<reference evidence="2" key="2">
    <citation type="submission" date="2015-01" db="EMBL/GenBank/DDBJ databases">
        <title>Evolutionary Origins and Diversification of the Mycorrhizal Mutualists.</title>
        <authorList>
            <consortium name="DOE Joint Genome Institute"/>
            <consortium name="Mycorrhizal Genomics Consortium"/>
            <person name="Kohler A."/>
            <person name="Kuo A."/>
            <person name="Nagy L.G."/>
            <person name="Floudas D."/>
            <person name="Copeland A."/>
            <person name="Barry K.W."/>
            <person name="Cichocki N."/>
            <person name="Veneault-Fourrey C."/>
            <person name="LaButti K."/>
            <person name="Lindquist E.A."/>
            <person name="Lipzen A."/>
            <person name="Lundell T."/>
            <person name="Morin E."/>
            <person name="Murat C."/>
            <person name="Riley R."/>
            <person name="Ohm R."/>
            <person name="Sun H."/>
            <person name="Tunlid A."/>
            <person name="Henrissat B."/>
            <person name="Grigoriev I.V."/>
            <person name="Hibbett D.S."/>
            <person name="Martin F."/>
        </authorList>
    </citation>
    <scope>NUCLEOTIDE SEQUENCE [LARGE SCALE GENOMIC DNA]</scope>
    <source>
        <strain evidence="2">UH-Slu-Lm8-n1</strain>
    </source>
</reference>